<dbReference type="PIRSF" id="PIRSF029958">
    <property type="entry name" value="Necrosis-inducing_protein"/>
    <property type="match status" value="1"/>
</dbReference>
<dbReference type="Pfam" id="PF05630">
    <property type="entry name" value="NPP1"/>
    <property type="match status" value="1"/>
</dbReference>
<organism evidence="6 7">
    <name type="scientific">Phytophthora citrophthora</name>
    <dbReference type="NCBI Taxonomy" id="4793"/>
    <lineage>
        <taxon>Eukaryota</taxon>
        <taxon>Sar</taxon>
        <taxon>Stramenopiles</taxon>
        <taxon>Oomycota</taxon>
        <taxon>Peronosporomycetes</taxon>
        <taxon>Peronosporales</taxon>
        <taxon>Peronosporaceae</taxon>
        <taxon>Phytophthora</taxon>
    </lineage>
</organism>
<dbReference type="InterPro" id="IPR008701">
    <property type="entry name" value="NPP1"/>
</dbReference>
<name>A0AAD9GI29_9STRA</name>
<evidence type="ECO:0000256" key="5">
    <source>
        <dbReference type="SAM" id="SignalP"/>
    </source>
</evidence>
<accession>A0AAD9GI29</accession>
<dbReference type="Proteomes" id="UP001259832">
    <property type="component" value="Unassembled WGS sequence"/>
</dbReference>
<reference evidence="6" key="1">
    <citation type="submission" date="2023-08" db="EMBL/GenBank/DDBJ databases">
        <title>Reference Genome Resource for the Citrus Pathogen Phytophthora citrophthora.</title>
        <authorList>
            <person name="Moller H."/>
            <person name="Coetzee B."/>
            <person name="Rose L.J."/>
            <person name="Van Niekerk J.M."/>
        </authorList>
    </citation>
    <scope>NUCLEOTIDE SEQUENCE</scope>
    <source>
        <strain evidence="6">STE-U-9442</strain>
    </source>
</reference>
<evidence type="ECO:0000313" key="7">
    <source>
        <dbReference type="Proteomes" id="UP001259832"/>
    </source>
</evidence>
<dbReference type="AlphaFoldDB" id="A0AAD9GI29"/>
<comment type="caution">
    <text evidence="6">The sequence shown here is derived from an EMBL/GenBank/DDBJ whole genome shotgun (WGS) entry which is preliminary data.</text>
</comment>
<gene>
    <name evidence="6" type="ORF">P3T76_008848</name>
</gene>
<dbReference type="PANTHER" id="PTHR33657:SF8">
    <property type="entry name" value="DOMAIN PROTEIN, PUTATIVE (AFU_ORTHOLOGUE AFUA_5G00600)-RELATED"/>
    <property type="match status" value="1"/>
</dbReference>
<keyword evidence="4" id="KW-0843">Virulence</keyword>
<keyword evidence="3" id="KW-0964">Secreted</keyword>
<comment type="subcellular location">
    <subcellularLocation>
        <location evidence="1">Secreted</location>
    </subcellularLocation>
</comment>
<evidence type="ECO:0000256" key="3">
    <source>
        <dbReference type="ARBA" id="ARBA00022525"/>
    </source>
</evidence>
<sequence>MNLLTVIVFCLVLAQKALGGTIGHDKVQSFPQPEPVTVSEKAAVKYKPQLRIVRSCVSFPAVNAAGEITGGLKGTKDTDGCTEAPLGSQVYGRATWYQDKWAMMYAWYFPKNFWGGASERRHLWANMVLWLDNPVLETPKIIGASLSRQTLKVPKVMLISFGERQKDPYSKVTVIPPIGFVGTQAIQTGRISRYRYTYNFISGSNISTRVAQKYPDNSVWIGLTFADRDGEYQDLIMWNQLTDEARAALESADFGKDTKVPFNDKNFEASLAEAFPF</sequence>
<feature type="signal peptide" evidence="5">
    <location>
        <begin position="1"/>
        <end position="19"/>
    </location>
</feature>
<evidence type="ECO:0000313" key="6">
    <source>
        <dbReference type="EMBL" id="KAK1938773.1"/>
    </source>
</evidence>
<dbReference type="PANTHER" id="PTHR33657">
    <property type="entry name" value="DOMAIN PROTEIN, PUTATIVE (AFU_ORTHOLOGUE AFUA_5G00600)-RELATED"/>
    <property type="match status" value="1"/>
</dbReference>
<proteinExistence type="inferred from homology"/>
<keyword evidence="7" id="KW-1185">Reference proteome</keyword>
<dbReference type="EMBL" id="JASMQC010000017">
    <property type="protein sequence ID" value="KAK1938773.1"/>
    <property type="molecule type" value="Genomic_DNA"/>
</dbReference>
<evidence type="ECO:0008006" key="8">
    <source>
        <dbReference type="Google" id="ProtNLM"/>
    </source>
</evidence>
<comment type="similarity">
    <text evidence="2">Belongs to the Necrosis inducing protein (NPP1) family.</text>
</comment>
<feature type="chain" id="PRO_5042048250" description="Necrosis inducing-like protein NPP1 type" evidence="5">
    <location>
        <begin position="20"/>
        <end position="277"/>
    </location>
</feature>
<protein>
    <recommendedName>
        <fullName evidence="8">Necrosis inducing-like protein NPP1 type</fullName>
    </recommendedName>
</protein>
<keyword evidence="5" id="KW-0732">Signal</keyword>
<dbReference type="GO" id="GO:0005576">
    <property type="term" value="C:extracellular region"/>
    <property type="evidence" value="ECO:0007669"/>
    <property type="project" value="UniProtKB-SubCell"/>
</dbReference>
<evidence type="ECO:0000256" key="2">
    <source>
        <dbReference type="ARBA" id="ARBA00009520"/>
    </source>
</evidence>
<evidence type="ECO:0000256" key="4">
    <source>
        <dbReference type="ARBA" id="ARBA00023026"/>
    </source>
</evidence>
<evidence type="ECO:0000256" key="1">
    <source>
        <dbReference type="ARBA" id="ARBA00004613"/>
    </source>
</evidence>